<feature type="transmembrane region" description="Helical" evidence="9">
    <location>
        <begin position="666"/>
        <end position="690"/>
    </location>
</feature>
<evidence type="ECO:0000256" key="7">
    <source>
        <dbReference type="ARBA" id="ARBA00023034"/>
    </source>
</evidence>
<dbReference type="GO" id="GO:0072657">
    <property type="term" value="P:protein localization to membrane"/>
    <property type="evidence" value="ECO:0007669"/>
    <property type="project" value="TreeGrafter"/>
</dbReference>
<comment type="subcellular location">
    <subcellularLocation>
        <location evidence="2">Golgi apparatus</location>
    </subcellularLocation>
    <subcellularLocation>
        <location evidence="1">Membrane</location>
        <topology evidence="1">Multi-pass membrane protein</topology>
    </subcellularLocation>
</comment>
<name>A0AA35IYR3_SACMI</name>
<dbReference type="GO" id="GO:0016020">
    <property type="term" value="C:membrane"/>
    <property type="evidence" value="ECO:0007669"/>
    <property type="project" value="UniProtKB-SubCell"/>
</dbReference>
<feature type="transmembrane region" description="Helical" evidence="9">
    <location>
        <begin position="291"/>
        <end position="315"/>
    </location>
</feature>
<dbReference type="Proteomes" id="UP001161438">
    <property type="component" value="Chromosome 5"/>
</dbReference>
<evidence type="ECO:0000313" key="11">
    <source>
        <dbReference type="Proteomes" id="UP001161438"/>
    </source>
</evidence>
<feature type="transmembrane region" description="Helical" evidence="9">
    <location>
        <begin position="551"/>
        <end position="571"/>
    </location>
</feature>
<feature type="transmembrane region" description="Helical" evidence="9">
    <location>
        <begin position="457"/>
        <end position="483"/>
    </location>
</feature>
<evidence type="ECO:0000256" key="1">
    <source>
        <dbReference type="ARBA" id="ARBA00004141"/>
    </source>
</evidence>
<gene>
    <name evidence="10" type="primary">SMKI05G1960</name>
    <name evidence="10" type="ORF">SMKI_05G1960</name>
</gene>
<organism evidence="10 11">
    <name type="scientific">Saccharomyces mikatae IFO 1815</name>
    <dbReference type="NCBI Taxonomy" id="226126"/>
    <lineage>
        <taxon>Eukaryota</taxon>
        <taxon>Fungi</taxon>
        <taxon>Dikarya</taxon>
        <taxon>Ascomycota</taxon>
        <taxon>Saccharomycotina</taxon>
        <taxon>Saccharomycetes</taxon>
        <taxon>Saccharomycetales</taxon>
        <taxon>Saccharomycetaceae</taxon>
        <taxon>Saccharomyces</taxon>
    </lineage>
</organism>
<comment type="similarity">
    <text evidence="3 9">Belongs to the nonaspanin (TM9SF) (TC 9.A.2) family.</text>
</comment>
<keyword evidence="8 9" id="KW-0472">Membrane</keyword>
<sequence>MRVRPKRWIITLMAVVVVVLIFKNQFNSFQTRQQGQNSIIYSSQSNLYDGWITPNFYKNGDPLELIVNKVESDLTQLPYAYYDLPFTCPPTMHKTPLHLSLNEIIRGDRKWESDYKLTFGEDNPCEVLCARKTTKEGMQTLDKLIREGYVVQWLIDDELPAATTFISTTDHKKYYASGFPLGFMDPDTGKTYLHNHVMLVIRFHSGDNGKNTIVGFEVYPRSVSDYHCPGASKTYEQYEITIPEDENELTYLPFTYSVYWREEFEVDWNHRWDYFLNSGELSDEQSSQFHWMSFANSVIIVLSISLITLIIYIGVMHTDKNNPHSNKFMINIEGIGAEDVLNNDKYSKNSVYMVAKDWIQNGKPDLFSLKGLIVLVSFGVQFLFTVIGSLTISCSMNKLHNVRNSVLTMAILCFVIGAFMASFVGTRLSIVSKTRRFNANYFGDNKNFKCREKFSPIFAIICGSSLPGMIMISTFLLNSIVWAHDSTNALPFKTIVFFISVYFIVCIPLSLFGGIVANNIPLPQYWLSGITIDESDSKNNKLFLPKSPNKFNPLVNCGIYLCGVFPLLVIYVEMQYVYKSLWLEKTTFYYFYGFLFLSIILLCVLTMEISVIGSYLLMRFCFEDKVVRNNWRWKCFEMGFSGGVYMELYSLYYIFAVLNIHGFSSILISICYSLLFNIMCGLGLGALSYLTASWFINKIYHVKVNI</sequence>
<dbReference type="EMBL" id="OX365761">
    <property type="protein sequence ID" value="CAI4038585.1"/>
    <property type="molecule type" value="Genomic_DNA"/>
</dbReference>
<feature type="transmembrane region" description="Helical" evidence="9">
    <location>
        <begin position="405"/>
        <end position="426"/>
    </location>
</feature>
<dbReference type="PANTHER" id="PTHR10766">
    <property type="entry name" value="TRANSMEMBRANE 9 SUPERFAMILY PROTEIN"/>
    <property type="match status" value="1"/>
</dbReference>
<evidence type="ECO:0000256" key="5">
    <source>
        <dbReference type="ARBA" id="ARBA00022729"/>
    </source>
</evidence>
<evidence type="ECO:0000256" key="3">
    <source>
        <dbReference type="ARBA" id="ARBA00005227"/>
    </source>
</evidence>
<keyword evidence="5" id="KW-0732">Signal</keyword>
<dbReference type="AlphaFoldDB" id="A0AA35IYR3"/>
<dbReference type="Pfam" id="PF02990">
    <property type="entry name" value="EMP70"/>
    <property type="match status" value="1"/>
</dbReference>
<dbReference type="PANTHER" id="PTHR10766:SF55">
    <property type="entry name" value="TRANSMEMBRANE 9 SUPERFAMILY MEMBER 4"/>
    <property type="match status" value="1"/>
</dbReference>
<evidence type="ECO:0000256" key="8">
    <source>
        <dbReference type="ARBA" id="ARBA00023136"/>
    </source>
</evidence>
<proteinExistence type="inferred from homology"/>
<protein>
    <recommendedName>
        <fullName evidence="9">Transmembrane 9 superfamily member</fullName>
    </recommendedName>
</protein>
<dbReference type="InterPro" id="IPR004240">
    <property type="entry name" value="EMP70"/>
</dbReference>
<evidence type="ECO:0000256" key="6">
    <source>
        <dbReference type="ARBA" id="ARBA00022989"/>
    </source>
</evidence>
<feature type="transmembrane region" description="Helical" evidence="9">
    <location>
        <begin position="638"/>
        <end position="660"/>
    </location>
</feature>
<dbReference type="GO" id="GO:0005794">
    <property type="term" value="C:Golgi apparatus"/>
    <property type="evidence" value="ECO:0007669"/>
    <property type="project" value="UniProtKB-SubCell"/>
</dbReference>
<keyword evidence="7" id="KW-0333">Golgi apparatus</keyword>
<reference evidence="10" key="1">
    <citation type="submission" date="2022-10" db="EMBL/GenBank/DDBJ databases">
        <authorList>
            <person name="Byrne P K."/>
        </authorList>
    </citation>
    <scope>NUCLEOTIDE SEQUENCE</scope>
    <source>
        <strain evidence="10">IFO1815</strain>
    </source>
</reference>
<feature type="transmembrane region" description="Helical" evidence="9">
    <location>
        <begin position="495"/>
        <end position="517"/>
    </location>
</feature>
<dbReference type="RefSeq" id="XP_056081700.1">
    <property type="nucleotide sequence ID" value="XM_056221961.1"/>
</dbReference>
<accession>A0AA35IYR3</accession>
<evidence type="ECO:0000313" key="10">
    <source>
        <dbReference type="EMBL" id="CAI4038585.1"/>
    </source>
</evidence>
<dbReference type="GeneID" id="80917796"/>
<evidence type="ECO:0000256" key="9">
    <source>
        <dbReference type="RuleBase" id="RU363079"/>
    </source>
</evidence>
<feature type="transmembrane region" description="Helical" evidence="9">
    <location>
        <begin position="372"/>
        <end position="393"/>
    </location>
</feature>
<feature type="transmembrane region" description="Helical" evidence="9">
    <location>
        <begin position="7"/>
        <end position="26"/>
    </location>
</feature>
<evidence type="ECO:0000256" key="4">
    <source>
        <dbReference type="ARBA" id="ARBA00022692"/>
    </source>
</evidence>
<keyword evidence="11" id="KW-1185">Reference proteome</keyword>
<keyword evidence="4 9" id="KW-0812">Transmembrane</keyword>
<evidence type="ECO:0000256" key="2">
    <source>
        <dbReference type="ARBA" id="ARBA00004555"/>
    </source>
</evidence>
<feature type="transmembrane region" description="Helical" evidence="9">
    <location>
        <begin position="591"/>
        <end position="617"/>
    </location>
</feature>
<keyword evidence="6 9" id="KW-1133">Transmembrane helix</keyword>